<evidence type="ECO:0000313" key="3">
    <source>
        <dbReference type="Proteomes" id="UP000811844"/>
    </source>
</evidence>
<organism evidence="2 3">
    <name type="scientific">Shewanella intestini</name>
    <dbReference type="NCBI Taxonomy" id="2017544"/>
    <lineage>
        <taxon>Bacteria</taxon>
        <taxon>Pseudomonadati</taxon>
        <taxon>Pseudomonadota</taxon>
        <taxon>Gammaproteobacteria</taxon>
        <taxon>Alteromonadales</taxon>
        <taxon>Shewanellaceae</taxon>
        <taxon>Shewanella</taxon>
    </lineage>
</organism>
<keyword evidence="1" id="KW-1133">Transmembrane helix</keyword>
<reference evidence="2 3" key="1">
    <citation type="submission" date="2020-02" db="EMBL/GenBank/DDBJ databases">
        <title>Shewanella WXL01 sp. nov., a marine bacterium isolated from green algae in Luhuitou Fringing Reef (Northern South China Sea).</title>
        <authorList>
            <person name="Wang X."/>
        </authorList>
    </citation>
    <scope>NUCLEOTIDE SEQUENCE [LARGE SCALE GENOMIC DNA]</scope>
    <source>
        <strain evidence="2 3">MCCC 1A01895</strain>
    </source>
</reference>
<keyword evidence="1" id="KW-0812">Transmembrane</keyword>
<dbReference type="RefSeq" id="WP_153665919.1">
    <property type="nucleotide sequence ID" value="NZ_JAAIKR010000011.1"/>
</dbReference>
<proteinExistence type="predicted"/>
<feature type="transmembrane region" description="Helical" evidence="1">
    <location>
        <begin position="181"/>
        <end position="199"/>
    </location>
</feature>
<dbReference type="EMBL" id="JAAIKR010000011">
    <property type="protein sequence ID" value="MBR9728647.1"/>
    <property type="molecule type" value="Genomic_DNA"/>
</dbReference>
<evidence type="ECO:0000313" key="2">
    <source>
        <dbReference type="EMBL" id="MBR9728647.1"/>
    </source>
</evidence>
<dbReference type="Proteomes" id="UP000811844">
    <property type="component" value="Unassembled WGS sequence"/>
</dbReference>
<keyword evidence="1" id="KW-0472">Membrane</keyword>
<keyword evidence="3" id="KW-1185">Reference proteome</keyword>
<dbReference type="Pfam" id="PF04403">
    <property type="entry name" value="PqiA"/>
    <property type="match status" value="1"/>
</dbReference>
<accession>A0ABS5I3N7</accession>
<dbReference type="InterPro" id="IPR007498">
    <property type="entry name" value="PqiA-like"/>
</dbReference>
<feature type="transmembrane region" description="Helical" evidence="1">
    <location>
        <begin position="142"/>
        <end position="161"/>
    </location>
</feature>
<feature type="transmembrane region" description="Helical" evidence="1">
    <location>
        <begin position="99"/>
        <end position="121"/>
    </location>
</feature>
<comment type="caution">
    <text evidence="2">The sequence shown here is derived from an EMBL/GenBank/DDBJ whole genome shotgun (WGS) entry which is preliminary data.</text>
</comment>
<evidence type="ECO:0000256" key="1">
    <source>
        <dbReference type="SAM" id="Phobius"/>
    </source>
</evidence>
<sequence>MRTVMSVCLIIVSMGLLIPGITQPVLTITGTIEKSQLVDSGMDMFIESIPQHSQSSAKNMLNIAVGMLGLDEVTGTVEVFHKSRSILDTINELYQSQHVFVALMVGLFSVVIPSLKLLMLLMINFPIPSSLKNMLLKMMTAIGKWSMADVFVVALIIVYMAGNASAGMGDMLVTQAQFESGFYYFSGYCLLAVALQFWLKPSDKQVIN</sequence>
<protein>
    <submittedName>
        <fullName evidence="2">Paraquat-inducible protein A</fullName>
    </submittedName>
</protein>
<gene>
    <name evidence="2" type="ORF">G3R48_11730</name>
</gene>
<name>A0ABS5I3N7_9GAMM</name>